<evidence type="ECO:0000313" key="3">
    <source>
        <dbReference type="EMBL" id="KAJ9138302.1"/>
    </source>
</evidence>
<keyword evidence="1" id="KW-0560">Oxidoreductase</keyword>
<dbReference type="PANTHER" id="PTHR10696:SF54">
    <property type="entry name" value="FAMILY OXIDOREDUCTASE, PUTATIVE (AFU_ORTHOLOGUE AFUA_4G13850)-RELATED"/>
    <property type="match status" value="1"/>
</dbReference>
<dbReference type="Gene3D" id="3.60.130.10">
    <property type="entry name" value="Clavaminate synthase-like"/>
    <property type="match status" value="1"/>
</dbReference>
<feature type="domain" description="TauD/TfdA-like" evidence="2">
    <location>
        <begin position="88"/>
        <end position="347"/>
    </location>
</feature>
<dbReference type="SUPFAM" id="SSF51197">
    <property type="entry name" value="Clavaminate synthase-like"/>
    <property type="match status" value="1"/>
</dbReference>
<dbReference type="InterPro" id="IPR042098">
    <property type="entry name" value="TauD-like_sf"/>
</dbReference>
<evidence type="ECO:0000256" key="1">
    <source>
        <dbReference type="ARBA" id="ARBA00023002"/>
    </source>
</evidence>
<keyword evidence="4" id="KW-1185">Reference proteome</keyword>
<dbReference type="Pfam" id="PF02668">
    <property type="entry name" value="TauD"/>
    <property type="match status" value="1"/>
</dbReference>
<evidence type="ECO:0000313" key="4">
    <source>
        <dbReference type="Proteomes" id="UP001174691"/>
    </source>
</evidence>
<dbReference type="Proteomes" id="UP001174691">
    <property type="component" value="Unassembled WGS sequence"/>
</dbReference>
<comment type="caution">
    <text evidence="3">The sequence shown here is derived from an EMBL/GenBank/DDBJ whole genome shotgun (WGS) entry which is preliminary data.</text>
</comment>
<proteinExistence type="predicted"/>
<dbReference type="GO" id="GO:0016491">
    <property type="term" value="F:oxidoreductase activity"/>
    <property type="evidence" value="ECO:0007669"/>
    <property type="project" value="UniProtKB-KW"/>
</dbReference>
<dbReference type="PANTHER" id="PTHR10696">
    <property type="entry name" value="GAMMA-BUTYROBETAINE HYDROXYLASE-RELATED"/>
    <property type="match status" value="1"/>
</dbReference>
<dbReference type="InterPro" id="IPR050411">
    <property type="entry name" value="AlphaKG_dependent_hydroxylases"/>
</dbReference>
<sequence length="430" mass="47389">MSKEGGSPAPGEERNAQHLGLADTSVLDLSTLLRLAATHPMTFSGLDAKSDTSPSATPFVVELDDSDIREIESYALPRFKKLGLNGEEANRSNFDLPTVRAKLEHAAVNVHQGCGVSQIRGLDPSHLSPEDSLVVFLALSDHIGDVRGVQNSKGDMITHITDARHWKTPYTMRHGIHTNGHLPFHNDMGTDILALQVRECAEEGGHTFVASAGKIVCELASRRPDVIETLSRADWPIQVSARPHRFVHVPLLQWHNGRVLISLDPGRLGLHPTMARHFGGDVVPRLTGSQEEALAVVSSIATEHRLRLDTKPGDIVYINNWALLHARSSYTDCDSEGGARRHLVRLWLRNSSLGWDIPPSMRVPWEAAFGPDGMGDNNSENGWRKSEYRGSGRFRRNYPVVPALEYKEPKYTSGSAAFVIEDGDDSDFCN</sequence>
<reference evidence="3" key="1">
    <citation type="submission" date="2022-07" db="EMBL/GenBank/DDBJ databases">
        <title>Fungi with potential for degradation of polypropylene.</title>
        <authorList>
            <person name="Gostincar C."/>
        </authorList>
    </citation>
    <scope>NUCLEOTIDE SEQUENCE</scope>
    <source>
        <strain evidence="3">EXF-13287</strain>
    </source>
</reference>
<organism evidence="3 4">
    <name type="scientific">Coniochaeta hoffmannii</name>
    <dbReference type="NCBI Taxonomy" id="91930"/>
    <lineage>
        <taxon>Eukaryota</taxon>
        <taxon>Fungi</taxon>
        <taxon>Dikarya</taxon>
        <taxon>Ascomycota</taxon>
        <taxon>Pezizomycotina</taxon>
        <taxon>Sordariomycetes</taxon>
        <taxon>Sordariomycetidae</taxon>
        <taxon>Coniochaetales</taxon>
        <taxon>Coniochaetaceae</taxon>
        <taxon>Coniochaeta</taxon>
    </lineage>
</organism>
<gene>
    <name evidence="3" type="ORF">NKR19_g7867</name>
</gene>
<name>A0AA38RET1_9PEZI</name>
<evidence type="ECO:0000259" key="2">
    <source>
        <dbReference type="Pfam" id="PF02668"/>
    </source>
</evidence>
<dbReference type="InterPro" id="IPR003819">
    <property type="entry name" value="TauD/TfdA-like"/>
</dbReference>
<dbReference type="EMBL" id="JANBVN010000146">
    <property type="protein sequence ID" value="KAJ9138302.1"/>
    <property type="molecule type" value="Genomic_DNA"/>
</dbReference>
<accession>A0AA38RET1</accession>
<protein>
    <submittedName>
        <fullName evidence="3">Clavaminate synthase-like protein</fullName>
    </submittedName>
</protein>
<dbReference type="AlphaFoldDB" id="A0AA38RET1"/>